<dbReference type="Proteomes" id="UP001500399">
    <property type="component" value="Unassembled WGS sequence"/>
</dbReference>
<proteinExistence type="predicted"/>
<protein>
    <recommendedName>
        <fullName evidence="3">LktC family protein</fullName>
    </recommendedName>
</protein>
<sequence length="145" mass="16487">MVVIEAAKTFEEYIKKENITGFQIREAGDERSTTIFESEIEVEGRRLPIVVIIDATAYATIRIRLAQNAVDDTNAMLLTGWLMRQNQDSRLVKFYLTSDTTILADVVVPHNPDAFDPEVMVSVLRVFIRDITKLMPDLAMLLPEE</sequence>
<accession>A0ABP3CS53</accession>
<organism evidence="1 2">
    <name type="scientific">Selenomonas dianae</name>
    <dbReference type="NCBI Taxonomy" id="135079"/>
    <lineage>
        <taxon>Bacteria</taxon>
        <taxon>Bacillati</taxon>
        <taxon>Bacillota</taxon>
        <taxon>Negativicutes</taxon>
        <taxon>Selenomonadales</taxon>
        <taxon>Selenomonadaceae</taxon>
        <taxon>Selenomonas</taxon>
    </lineage>
</organism>
<name>A0ABP3CS53_9FIRM</name>
<evidence type="ECO:0000313" key="1">
    <source>
        <dbReference type="EMBL" id="GAA0214103.1"/>
    </source>
</evidence>
<keyword evidence="2" id="KW-1185">Reference proteome</keyword>
<evidence type="ECO:0000313" key="2">
    <source>
        <dbReference type="Proteomes" id="UP001500399"/>
    </source>
</evidence>
<comment type="caution">
    <text evidence="1">The sequence shown here is derived from an EMBL/GenBank/DDBJ whole genome shotgun (WGS) entry which is preliminary data.</text>
</comment>
<evidence type="ECO:0008006" key="3">
    <source>
        <dbReference type="Google" id="ProtNLM"/>
    </source>
</evidence>
<reference evidence="2" key="1">
    <citation type="journal article" date="2019" name="Int. J. Syst. Evol. Microbiol.">
        <title>The Global Catalogue of Microorganisms (GCM) 10K type strain sequencing project: providing services to taxonomists for standard genome sequencing and annotation.</title>
        <authorList>
            <consortium name="The Broad Institute Genomics Platform"/>
            <consortium name="The Broad Institute Genome Sequencing Center for Infectious Disease"/>
            <person name="Wu L."/>
            <person name="Ma J."/>
        </authorList>
    </citation>
    <scope>NUCLEOTIDE SEQUENCE [LARGE SCALE GENOMIC DNA]</scope>
    <source>
        <strain evidence="2">JCM 8542</strain>
    </source>
</reference>
<gene>
    <name evidence="1" type="ORF">GCM10008919_16680</name>
</gene>
<dbReference type="EMBL" id="BAAACR010000012">
    <property type="protein sequence ID" value="GAA0214103.1"/>
    <property type="molecule type" value="Genomic_DNA"/>
</dbReference>